<evidence type="ECO:0000313" key="1">
    <source>
        <dbReference type="EMBL" id="CAA3031385.1"/>
    </source>
</evidence>
<reference evidence="1 2" key="1">
    <citation type="submission" date="2019-12" db="EMBL/GenBank/DDBJ databases">
        <authorList>
            <person name="Alioto T."/>
            <person name="Alioto T."/>
            <person name="Gomez Garrido J."/>
        </authorList>
    </citation>
    <scope>NUCLEOTIDE SEQUENCE [LARGE SCALE GENOMIC DNA]</scope>
</reference>
<proteinExistence type="predicted"/>
<dbReference type="Gramene" id="OE9A063862T1">
    <property type="protein sequence ID" value="OE9A063862C1"/>
    <property type="gene ID" value="OE9A063862"/>
</dbReference>
<dbReference type="AlphaFoldDB" id="A0A8S0VHC7"/>
<protein>
    <submittedName>
        <fullName evidence="1">Uncharacterized protein</fullName>
    </submittedName>
</protein>
<keyword evidence="2" id="KW-1185">Reference proteome</keyword>
<name>A0A8S0VHC7_OLEEU</name>
<sequence length="175" mass="20242">MIKWLYLEKELMLLAWLYLSGRNFVLSKLKVWEKTSRLHRSVHHVNRASHVNTASHVNRASLRHVNRASRASHVNRASLRHVNRASLRHVSRARLRHVNRASLRRVNLAHLSNVRRAHLCHVIIQVHANQIMDVKTMVLIHLIASACDLLAVCRLEYLDNSSPICFSPLEDGLRD</sequence>
<accession>A0A8S0VHC7</accession>
<dbReference type="Proteomes" id="UP000594638">
    <property type="component" value="Unassembled WGS sequence"/>
</dbReference>
<dbReference type="EMBL" id="CACTIH010009443">
    <property type="protein sequence ID" value="CAA3031385.1"/>
    <property type="molecule type" value="Genomic_DNA"/>
</dbReference>
<gene>
    <name evidence="1" type="ORF">OLEA9_A063862</name>
</gene>
<organism evidence="1 2">
    <name type="scientific">Olea europaea subsp. europaea</name>
    <dbReference type="NCBI Taxonomy" id="158383"/>
    <lineage>
        <taxon>Eukaryota</taxon>
        <taxon>Viridiplantae</taxon>
        <taxon>Streptophyta</taxon>
        <taxon>Embryophyta</taxon>
        <taxon>Tracheophyta</taxon>
        <taxon>Spermatophyta</taxon>
        <taxon>Magnoliopsida</taxon>
        <taxon>eudicotyledons</taxon>
        <taxon>Gunneridae</taxon>
        <taxon>Pentapetalae</taxon>
        <taxon>asterids</taxon>
        <taxon>lamiids</taxon>
        <taxon>Lamiales</taxon>
        <taxon>Oleaceae</taxon>
        <taxon>Oleeae</taxon>
        <taxon>Olea</taxon>
    </lineage>
</organism>
<evidence type="ECO:0000313" key="2">
    <source>
        <dbReference type="Proteomes" id="UP000594638"/>
    </source>
</evidence>
<comment type="caution">
    <text evidence="1">The sequence shown here is derived from an EMBL/GenBank/DDBJ whole genome shotgun (WGS) entry which is preliminary data.</text>
</comment>